<dbReference type="STRING" id="263852.SAMN02745116_01875"/>
<organism evidence="3 4">
    <name type="scientific">Pilibacter termitis</name>
    <dbReference type="NCBI Taxonomy" id="263852"/>
    <lineage>
        <taxon>Bacteria</taxon>
        <taxon>Bacillati</taxon>
        <taxon>Bacillota</taxon>
        <taxon>Bacilli</taxon>
        <taxon>Lactobacillales</taxon>
        <taxon>Enterococcaceae</taxon>
        <taxon>Pilibacter</taxon>
    </lineage>
</organism>
<feature type="domain" description="YhcG N-terminal" evidence="2">
    <location>
        <begin position="20"/>
        <end position="151"/>
    </location>
</feature>
<keyword evidence="3" id="KW-0255">Endonuclease</keyword>
<dbReference type="PANTHER" id="PTHR30547">
    <property type="entry name" value="UNCHARACTERIZED PROTEIN YHCG-RELATED"/>
    <property type="match status" value="1"/>
</dbReference>
<evidence type="ECO:0000313" key="4">
    <source>
        <dbReference type="Proteomes" id="UP000190328"/>
    </source>
</evidence>
<dbReference type="GO" id="GO:0003676">
    <property type="term" value="F:nucleic acid binding"/>
    <property type="evidence" value="ECO:0007669"/>
    <property type="project" value="InterPro"/>
</dbReference>
<dbReference type="InterPro" id="IPR011856">
    <property type="entry name" value="tRNA_endonuc-like_dom_sf"/>
</dbReference>
<keyword evidence="3" id="KW-0378">Hydrolase</keyword>
<dbReference type="AlphaFoldDB" id="A0A1T4PPK1"/>
<gene>
    <name evidence="3" type="ORF">SAMN02745116_01875</name>
</gene>
<feature type="domain" description="YhcG PDDEXK nuclease" evidence="1">
    <location>
        <begin position="174"/>
        <end position="328"/>
    </location>
</feature>
<reference evidence="4" key="1">
    <citation type="submission" date="2017-02" db="EMBL/GenBank/DDBJ databases">
        <authorList>
            <person name="Varghese N."/>
            <person name="Submissions S."/>
        </authorList>
    </citation>
    <scope>NUCLEOTIDE SEQUENCE [LARGE SCALE GENOMIC DNA]</scope>
    <source>
        <strain evidence="4">ATCC BAA-1030</strain>
    </source>
</reference>
<dbReference type="PANTHER" id="PTHR30547:SF0">
    <property type="entry name" value="BLR8175 PROTEIN"/>
    <property type="match status" value="1"/>
</dbReference>
<dbReference type="InterPro" id="IPR009362">
    <property type="entry name" value="YhcG_C"/>
</dbReference>
<protein>
    <submittedName>
        <fullName evidence="3">Predicted nuclease of restriction endonuclease-like (RecB) superfamily, DUF1016 family</fullName>
    </submittedName>
</protein>
<dbReference type="InterPro" id="IPR041527">
    <property type="entry name" value="YhcG_N"/>
</dbReference>
<dbReference type="Proteomes" id="UP000190328">
    <property type="component" value="Unassembled WGS sequence"/>
</dbReference>
<dbReference type="Pfam" id="PF17761">
    <property type="entry name" value="DUF1016_N"/>
    <property type="match status" value="1"/>
</dbReference>
<evidence type="ECO:0000259" key="2">
    <source>
        <dbReference type="Pfam" id="PF17761"/>
    </source>
</evidence>
<keyword evidence="3" id="KW-0540">Nuclease</keyword>
<dbReference type="InterPro" id="IPR053148">
    <property type="entry name" value="PD-DEXK-like_domain"/>
</dbReference>
<dbReference type="Pfam" id="PF06250">
    <property type="entry name" value="YhcG_C"/>
    <property type="match status" value="1"/>
</dbReference>
<keyword evidence="4" id="KW-1185">Reference proteome</keyword>
<sequence length="346" mass="40262">MSEKDMLVDNKEYIELLATIKTKVHETQYRVAKNANSELILLYWNIGKVINEKKSWGNKFIDTLAFDIKREFPKIVGFSVRNLKNMAKFASVYPDLEFVQTVSAQISWSHNLELLKIESVEERKWYIEQIKKENWSFRVLQHQIETDVYHRQTQAPKITNFDVTLENPQNTLAQDIIKDPYVFDFVAVRKGALERVIENELVQNVTQFLLELGSGFSFVGQQYPIHVGENDFYLDLLFYHLELRCYVVVELKAVDFKPEFAGKLNFYVNAVDGEMRREGDNPTIGILLCKNKDKLMAEYALKNIHSPIGLAEYSITEVLPDEYVDKLPSVEDIEARLLKDFQATEE</sequence>
<dbReference type="Gene3D" id="3.40.1350.10">
    <property type="match status" value="1"/>
</dbReference>
<dbReference type="RefSeq" id="WP_200806724.1">
    <property type="nucleotide sequence ID" value="NZ_FUXI01000022.1"/>
</dbReference>
<accession>A0A1T4PPK1</accession>
<evidence type="ECO:0000313" key="3">
    <source>
        <dbReference type="EMBL" id="SJZ93473.1"/>
    </source>
</evidence>
<dbReference type="GO" id="GO:0004519">
    <property type="term" value="F:endonuclease activity"/>
    <property type="evidence" value="ECO:0007669"/>
    <property type="project" value="UniProtKB-KW"/>
</dbReference>
<name>A0A1T4PPK1_9ENTE</name>
<evidence type="ECO:0000259" key="1">
    <source>
        <dbReference type="Pfam" id="PF06250"/>
    </source>
</evidence>
<proteinExistence type="predicted"/>
<dbReference type="EMBL" id="FUXI01000022">
    <property type="protein sequence ID" value="SJZ93473.1"/>
    <property type="molecule type" value="Genomic_DNA"/>
</dbReference>